<dbReference type="SMART" id="SM00278">
    <property type="entry name" value="HhH1"/>
    <property type="match status" value="2"/>
</dbReference>
<dbReference type="InterPro" id="IPR004509">
    <property type="entry name" value="Competence_ComEA_HhH"/>
</dbReference>
<dbReference type="Gene3D" id="1.10.150.280">
    <property type="entry name" value="AF1531-like domain"/>
    <property type="match status" value="1"/>
</dbReference>
<proteinExistence type="predicted"/>
<dbReference type="EMBL" id="JAKNJB010000039">
    <property type="protein sequence ID" value="MCG4528640.1"/>
    <property type="molecule type" value="Genomic_DNA"/>
</dbReference>
<gene>
    <name evidence="3" type="ORF">L0P79_16465</name>
    <name evidence="4" type="ORF">NE579_01530</name>
</gene>
<dbReference type="Proteomes" id="UP001200313">
    <property type="component" value="Unassembled WGS sequence"/>
</dbReference>
<evidence type="ECO:0000313" key="6">
    <source>
        <dbReference type="Proteomes" id="UP001204562"/>
    </source>
</evidence>
<dbReference type="InterPro" id="IPR051675">
    <property type="entry name" value="Endo/Exo/Phosphatase_dom_1"/>
</dbReference>
<organism evidence="4 6">
    <name type="scientific">Intestinimonas massiliensis</name>
    <name type="common">ex Afouda et al. 2020</name>
    <dbReference type="NCBI Taxonomy" id="1673721"/>
    <lineage>
        <taxon>Bacteria</taxon>
        <taxon>Bacillati</taxon>
        <taxon>Bacillota</taxon>
        <taxon>Clostridia</taxon>
        <taxon>Eubacteriales</taxon>
        <taxon>Intestinimonas</taxon>
    </lineage>
</organism>
<dbReference type="RefSeq" id="WP_050619315.1">
    <property type="nucleotide sequence ID" value="NZ_JAKNJB010000039.1"/>
</dbReference>
<reference evidence="4" key="2">
    <citation type="submission" date="2022-06" db="EMBL/GenBank/DDBJ databases">
        <title>Isolation of gut microbiota from human fecal samples.</title>
        <authorList>
            <person name="Pamer E.G."/>
            <person name="Barat B."/>
            <person name="Waligurski E."/>
            <person name="Medina S."/>
            <person name="Paddock L."/>
            <person name="Mostad J."/>
        </authorList>
    </citation>
    <scope>NUCLEOTIDE SEQUENCE</scope>
    <source>
        <strain evidence="4">DFI.9.91</strain>
    </source>
</reference>
<reference evidence="3 5" key="1">
    <citation type="submission" date="2022-01" db="EMBL/GenBank/DDBJ databases">
        <title>Collection of gut derived symbiotic bacterial strains cultured from healthy donors.</title>
        <authorList>
            <person name="Lin H."/>
            <person name="Kohout C."/>
            <person name="Waligurski E."/>
            <person name="Pamer E.G."/>
        </authorList>
    </citation>
    <scope>NUCLEOTIDE SEQUENCE [LARGE SCALE GENOMIC DNA]</scope>
    <source>
        <strain evidence="3 5">DFI.3.7</strain>
    </source>
</reference>
<keyword evidence="4" id="KW-0238">DNA-binding</keyword>
<dbReference type="Proteomes" id="UP001204562">
    <property type="component" value="Unassembled WGS sequence"/>
</dbReference>
<feature type="region of interest" description="Disordered" evidence="1">
    <location>
        <begin position="45"/>
        <end position="66"/>
    </location>
</feature>
<dbReference type="GO" id="GO:0006281">
    <property type="term" value="P:DNA repair"/>
    <property type="evidence" value="ECO:0007669"/>
    <property type="project" value="InterPro"/>
</dbReference>
<dbReference type="EMBL" id="JANFYS010000002">
    <property type="protein sequence ID" value="MCQ4769147.1"/>
    <property type="molecule type" value="Genomic_DNA"/>
</dbReference>
<accession>A0AAW5JK33</accession>
<dbReference type="PANTHER" id="PTHR21180:SF32">
    <property type="entry name" value="ENDONUCLEASE_EXONUCLEASE_PHOSPHATASE FAMILY DOMAIN-CONTAINING PROTEIN 1"/>
    <property type="match status" value="1"/>
</dbReference>
<dbReference type="GO" id="GO:0003677">
    <property type="term" value="F:DNA binding"/>
    <property type="evidence" value="ECO:0007669"/>
    <property type="project" value="UniProtKB-KW"/>
</dbReference>
<dbReference type="GO" id="GO:0015628">
    <property type="term" value="P:protein secretion by the type II secretion system"/>
    <property type="evidence" value="ECO:0007669"/>
    <property type="project" value="TreeGrafter"/>
</dbReference>
<evidence type="ECO:0000313" key="4">
    <source>
        <dbReference type="EMBL" id="MCQ4769147.1"/>
    </source>
</evidence>
<feature type="compositionally biased region" description="Low complexity" evidence="1">
    <location>
        <begin position="50"/>
        <end position="61"/>
    </location>
</feature>
<dbReference type="InterPro" id="IPR003583">
    <property type="entry name" value="Hlx-hairpin-Hlx_DNA-bd_motif"/>
</dbReference>
<comment type="caution">
    <text evidence="4">The sequence shown here is derived from an EMBL/GenBank/DDBJ whole genome shotgun (WGS) entry which is preliminary data.</text>
</comment>
<dbReference type="PANTHER" id="PTHR21180">
    <property type="entry name" value="ENDONUCLEASE/EXONUCLEASE/PHOSPHATASE FAMILY DOMAIN-CONTAINING PROTEIN 1"/>
    <property type="match status" value="1"/>
</dbReference>
<evidence type="ECO:0000256" key="1">
    <source>
        <dbReference type="SAM" id="MobiDB-lite"/>
    </source>
</evidence>
<name>A0AAW5JK33_9FIRM</name>
<evidence type="ECO:0000259" key="2">
    <source>
        <dbReference type="SMART" id="SM00278"/>
    </source>
</evidence>
<feature type="domain" description="Helix-hairpin-helix DNA-binding motif class 1" evidence="2">
    <location>
        <begin position="102"/>
        <end position="121"/>
    </location>
</feature>
<dbReference type="AlphaFoldDB" id="A0AAW5JK33"/>
<keyword evidence="5" id="KW-1185">Reference proteome</keyword>
<evidence type="ECO:0000313" key="3">
    <source>
        <dbReference type="EMBL" id="MCG4528640.1"/>
    </source>
</evidence>
<sequence>MKISGLEKGVLALTAAFLLVTAGYFAGTRSTAEPYRVDVEYLQSRETPQSPAAAGSGPAAGEKVNLNTATARELETLPGIGEKRAADIVADREANGPFRIAEDITRVKGIGEGTLAGLIDYITVE</sequence>
<protein>
    <submittedName>
        <fullName evidence="4">ComEA family DNA-binding protein</fullName>
    </submittedName>
</protein>
<dbReference type="SUPFAM" id="SSF47781">
    <property type="entry name" value="RuvA domain 2-like"/>
    <property type="match status" value="1"/>
</dbReference>
<evidence type="ECO:0000313" key="5">
    <source>
        <dbReference type="Proteomes" id="UP001200313"/>
    </source>
</evidence>
<dbReference type="InterPro" id="IPR010994">
    <property type="entry name" value="RuvA_2-like"/>
</dbReference>
<dbReference type="Pfam" id="PF12836">
    <property type="entry name" value="HHH_3"/>
    <property type="match status" value="1"/>
</dbReference>
<dbReference type="NCBIfam" id="TIGR00426">
    <property type="entry name" value="competence protein ComEA helix-hairpin-helix repeat region"/>
    <property type="match status" value="1"/>
</dbReference>
<feature type="domain" description="Helix-hairpin-helix DNA-binding motif class 1" evidence="2">
    <location>
        <begin position="72"/>
        <end position="91"/>
    </location>
</feature>
<dbReference type="GO" id="GO:0015627">
    <property type="term" value="C:type II protein secretion system complex"/>
    <property type="evidence" value="ECO:0007669"/>
    <property type="project" value="TreeGrafter"/>
</dbReference>